<dbReference type="InterPro" id="IPR036237">
    <property type="entry name" value="Xyl_isomerase-like_sf"/>
</dbReference>
<protein>
    <recommendedName>
        <fullName evidence="1">UPF0276 protein</fullName>
    </recommendedName>
</protein>
<dbReference type="NCBIfam" id="NF003818">
    <property type="entry name" value="PRK05409.1"/>
    <property type="match status" value="1"/>
</dbReference>
<dbReference type="AlphaFoldDB" id="A0A140DZW4"/>
<dbReference type="SUPFAM" id="SSF51658">
    <property type="entry name" value="Xylose isomerase-like"/>
    <property type="match status" value="1"/>
</dbReference>
<reference evidence="2" key="1">
    <citation type="journal article" date="2016" name="Appl. Environ. Microbiol.">
        <title>Functional Metagenomics of a Biostimulated Petroleum-Contaminated Soil Reveals an Extraordinary Diversity of Extradiol Dioxygenases.</title>
        <authorList>
            <person name="Terron-Gonzalez L."/>
            <person name="Martin-Cabello G."/>
            <person name="Ferrer M."/>
            <person name="Santero E."/>
        </authorList>
    </citation>
    <scope>NUCLEOTIDE SEQUENCE</scope>
</reference>
<proteinExistence type="inferred from homology"/>
<organism evidence="2">
    <name type="scientific">uncultured bacterium UPO75</name>
    <dbReference type="NCBI Taxonomy" id="1776992"/>
    <lineage>
        <taxon>Bacteria</taxon>
        <taxon>environmental samples</taxon>
    </lineage>
</organism>
<dbReference type="Pfam" id="PF05114">
    <property type="entry name" value="MbnB_TglH_ChrH"/>
    <property type="match status" value="1"/>
</dbReference>
<evidence type="ECO:0000256" key="1">
    <source>
        <dbReference type="HAMAP-Rule" id="MF_00697"/>
    </source>
</evidence>
<evidence type="ECO:0000313" key="2">
    <source>
        <dbReference type="EMBL" id="AMK59576.1"/>
    </source>
</evidence>
<dbReference type="PANTHER" id="PTHR42194">
    <property type="entry name" value="UPF0276 PROTEIN HI_1600"/>
    <property type="match status" value="1"/>
</dbReference>
<name>A0A140DZW4_9BACT</name>
<dbReference type="EMBL" id="KU144995">
    <property type="protein sequence ID" value="AMK59576.1"/>
    <property type="molecule type" value="Genomic_DNA"/>
</dbReference>
<sequence length="276" mass="30138">MVQLNPLGFGLGLRKEHFADLLAAPPVGVDWFEAISENFMVAGGKPLAVLEHVRRDFSLVLHGVSLSIGGIDPLDDAYLARLGALIDRIEPAWVSDHLCWTGVDGVNLHELLPLPYTQESLAHVAARVRQVQDRLGRQLVLENPSTYLTAAGSEMTEWEFLGALAEQADCLLLLDVNNVYVSACNHGFDPWRYLQAIAPARVVQLHIAGHCDVEGLKIDTHDAPVCDAVWALYAAATRRFAHAATLLERDAAIPPLPELIGELDRARVIAARQQAA</sequence>
<dbReference type="InterPro" id="IPR007801">
    <property type="entry name" value="MbnB/TglH/ChrH"/>
</dbReference>
<dbReference type="HAMAP" id="MF_00697">
    <property type="entry name" value="UPF0276"/>
    <property type="match status" value="1"/>
</dbReference>
<dbReference type="Gene3D" id="3.20.20.150">
    <property type="entry name" value="Divalent-metal-dependent TIM barrel enzymes"/>
    <property type="match status" value="1"/>
</dbReference>
<accession>A0A140DZW4</accession>
<dbReference type="PANTHER" id="PTHR42194:SF1">
    <property type="entry name" value="UPF0276 PROTEIN HI_1600"/>
    <property type="match status" value="1"/>
</dbReference>
<comment type="similarity">
    <text evidence="1">Belongs to the UPF0276 family.</text>
</comment>